<feature type="compositionally biased region" description="Low complexity" evidence="1">
    <location>
        <begin position="134"/>
        <end position="146"/>
    </location>
</feature>
<protein>
    <recommendedName>
        <fullName evidence="4">Protein SMG9</fullName>
    </recommendedName>
</protein>
<evidence type="ECO:0000256" key="1">
    <source>
        <dbReference type="SAM" id="MobiDB-lite"/>
    </source>
</evidence>
<dbReference type="PANTHER" id="PTHR14270">
    <property type="entry name" value="NONSENSE-MEDIATED MRNA DECAY FACTOR SMG9"/>
    <property type="match status" value="1"/>
</dbReference>
<dbReference type="AlphaFoldDB" id="A0A8J2KIG1"/>
<dbReference type="PANTHER" id="PTHR14270:SF0">
    <property type="entry name" value="NONSENSE-MEDIATED MRNA DECAY FACTOR SMG9"/>
    <property type="match status" value="1"/>
</dbReference>
<reference evidence="2" key="1">
    <citation type="submission" date="2021-06" db="EMBL/GenBank/DDBJ databases">
        <authorList>
            <person name="Hodson N. C."/>
            <person name="Mongue J. A."/>
            <person name="Jaron S. K."/>
        </authorList>
    </citation>
    <scope>NUCLEOTIDE SEQUENCE</scope>
</reference>
<evidence type="ECO:0008006" key="4">
    <source>
        <dbReference type="Google" id="ProtNLM"/>
    </source>
</evidence>
<dbReference type="OrthoDB" id="79514at2759"/>
<sequence length="455" mass="50475">MFITLRFNNYAGRDRNRDSDRDWNRDRDRNRDRQRDRGQRRDRDSERSQGGGITGTSHDTAPVHGPVVLLKRPDAAGAAVSGPTVSSKDSREGRTERDQQPSQGKPTAILLRAGQWNKGDSIPDLRGTGSALTGSGVPSEPSSGEVKLVKSKPTAQSSTLKPLYTFPHQHAIALLNANKDMTMETDLEFITANSNSTDFFVITAVGVPQTGKSTLLSYLGTPSEFGESKLFEPRKLHQQKECSVYMTSSKIILIEMASIFNGAAASDMINLMGPQGTLETAAMSWNLRIVSWALSVSHVVLLVSEQLVDPNLLQLINSASIIHPTEPMFGDGASAELVYVCNKASHSLLEVNNSSAVRSAESVFNSSLGRSPRISQNFFTLPHLRWKDQRIGFKNFKFRVEDFVRYNRATFSSELKNVKRFPQSVTLGEWQQAATRVWDDFNQNSGFQSYMKLLP</sequence>
<dbReference type="GO" id="GO:0000184">
    <property type="term" value="P:nuclear-transcribed mRNA catabolic process, nonsense-mediated decay"/>
    <property type="evidence" value="ECO:0007669"/>
    <property type="project" value="InterPro"/>
</dbReference>
<feature type="compositionally biased region" description="Basic and acidic residues" evidence="1">
    <location>
        <begin position="88"/>
        <end position="99"/>
    </location>
</feature>
<accession>A0A8J2KIG1</accession>
<organism evidence="2 3">
    <name type="scientific">Allacma fusca</name>
    <dbReference type="NCBI Taxonomy" id="39272"/>
    <lineage>
        <taxon>Eukaryota</taxon>
        <taxon>Metazoa</taxon>
        <taxon>Ecdysozoa</taxon>
        <taxon>Arthropoda</taxon>
        <taxon>Hexapoda</taxon>
        <taxon>Collembola</taxon>
        <taxon>Symphypleona</taxon>
        <taxon>Sminthuridae</taxon>
        <taxon>Allacma</taxon>
    </lineage>
</organism>
<dbReference type="EMBL" id="CAJVCH010321517">
    <property type="protein sequence ID" value="CAG7786606.1"/>
    <property type="molecule type" value="Genomic_DNA"/>
</dbReference>
<dbReference type="InterPro" id="IPR039177">
    <property type="entry name" value="SMG9"/>
</dbReference>
<feature type="region of interest" description="Disordered" evidence="1">
    <location>
        <begin position="1"/>
        <end position="148"/>
    </location>
</feature>
<proteinExistence type="predicted"/>
<keyword evidence="3" id="KW-1185">Reference proteome</keyword>
<gene>
    <name evidence="2" type="ORF">AFUS01_LOCUS25168</name>
</gene>
<name>A0A8J2KIG1_9HEXA</name>
<evidence type="ECO:0000313" key="3">
    <source>
        <dbReference type="Proteomes" id="UP000708208"/>
    </source>
</evidence>
<feature type="compositionally biased region" description="Basic and acidic residues" evidence="1">
    <location>
        <begin position="12"/>
        <end position="47"/>
    </location>
</feature>
<dbReference type="Proteomes" id="UP000708208">
    <property type="component" value="Unassembled WGS sequence"/>
</dbReference>
<comment type="caution">
    <text evidence="2">The sequence shown here is derived from an EMBL/GenBank/DDBJ whole genome shotgun (WGS) entry which is preliminary data.</text>
</comment>
<evidence type="ECO:0000313" key="2">
    <source>
        <dbReference type="EMBL" id="CAG7786606.1"/>
    </source>
</evidence>